<dbReference type="GO" id="GO:0016020">
    <property type="term" value="C:membrane"/>
    <property type="evidence" value="ECO:0007669"/>
    <property type="project" value="InterPro"/>
</dbReference>
<evidence type="ECO:0000259" key="3">
    <source>
        <dbReference type="Pfam" id="PF06580"/>
    </source>
</evidence>
<keyword evidence="2" id="KW-0812">Transmembrane</keyword>
<accession>A0A6G7J5L3</accession>
<name>A0A6G7J5L3_9FLAO</name>
<reference evidence="4 5" key="1">
    <citation type="submission" date="2020-02" db="EMBL/GenBank/DDBJ databases">
        <title>Complete genome of Muricauda sp. 501str8.</title>
        <authorList>
            <person name="Dong B."/>
            <person name="Zhu S."/>
            <person name="Yang J."/>
            <person name="Chen J."/>
        </authorList>
    </citation>
    <scope>NUCLEOTIDE SEQUENCE [LARGE SCALE GENOMIC DNA]</scope>
    <source>
        <strain evidence="4 5">501str8</strain>
    </source>
</reference>
<dbReference type="Pfam" id="PF06580">
    <property type="entry name" value="His_kinase"/>
    <property type="match status" value="1"/>
</dbReference>
<protein>
    <recommendedName>
        <fullName evidence="3">Signal transduction histidine kinase internal region domain-containing protein</fullName>
    </recommendedName>
</protein>
<dbReference type="InterPro" id="IPR011990">
    <property type="entry name" value="TPR-like_helical_dom_sf"/>
</dbReference>
<evidence type="ECO:0000256" key="1">
    <source>
        <dbReference type="SAM" id="Coils"/>
    </source>
</evidence>
<keyword evidence="2" id="KW-0472">Membrane</keyword>
<dbReference type="Gene3D" id="1.25.40.10">
    <property type="entry name" value="Tetratricopeptide repeat domain"/>
    <property type="match status" value="1"/>
</dbReference>
<gene>
    <name evidence="4" type="ORF">GVT53_14150</name>
</gene>
<feature type="transmembrane region" description="Helical" evidence="2">
    <location>
        <begin position="390"/>
        <end position="409"/>
    </location>
</feature>
<feature type="coiled-coil region" evidence="1">
    <location>
        <begin position="347"/>
        <end position="390"/>
    </location>
</feature>
<dbReference type="AlphaFoldDB" id="A0A6G7J5L3"/>
<proteinExistence type="predicted"/>
<dbReference type="Proteomes" id="UP000502928">
    <property type="component" value="Chromosome"/>
</dbReference>
<dbReference type="SUPFAM" id="SSF48452">
    <property type="entry name" value="TPR-like"/>
    <property type="match status" value="1"/>
</dbReference>
<dbReference type="Gene3D" id="3.30.565.10">
    <property type="entry name" value="Histidine kinase-like ATPase, C-terminal domain"/>
    <property type="match status" value="1"/>
</dbReference>
<dbReference type="GO" id="GO:0000155">
    <property type="term" value="F:phosphorelay sensor kinase activity"/>
    <property type="evidence" value="ECO:0007669"/>
    <property type="project" value="InterPro"/>
</dbReference>
<dbReference type="KEGG" id="mut:GVT53_14150"/>
<dbReference type="EMBL" id="CP049616">
    <property type="protein sequence ID" value="QII45772.1"/>
    <property type="molecule type" value="Genomic_DNA"/>
</dbReference>
<dbReference type="InterPro" id="IPR050640">
    <property type="entry name" value="Bact_2-comp_sensor_kinase"/>
</dbReference>
<sequence length="624" mass="72740">MKRIAIIMIMWTTLVQAQLDQYNQIQIDTFKFQPLDNENLKLFKNILETNNNLLGWTKYYSYLGYHKLRTKEHDSAIFYSKKAIEYFDKMKIKHPNEEMSLTYAYYSLGYIERLEELYSKSTTYLLRAFDLADKFKLEIKPYILSSLAANHLSLGNNELSLFYYQRCIKDSNYLISDQAAISAFNRLGLLYSKNYLKYRDSSLYYYHKAIKRSLGSKYKNNLSAVYGNAAEWFRASNIDSALWYYRKSVAAYKDFVYDQNSSHNKTNNYQNLYQSYIDIHENKAEIAIVHLQNMIDTMKYSVKNRNERDLISMAYENLIMAFEKEGRLYNANRTLKDQVEFEVDFNKLQMRQELEKLQLDFETKKREEEINQLKKESEQTNKILEQQRTITWSSIALGCLFLGLGGLIMRQRTTGQKMKEITLEQRLLRSQMNPHFLSNALNSGVLLMDTDKEKAKLYILRLAKLLRLTLENSRTDLVALGDEIQALQSFLELQSNFSQNFDFKIKIDPKLDQEEILIPPMLIQPLVENAIIHGISGAFERGSIIVEIVKIDTKSLLCTVKDNGQGFDGTQTIPGEHTSLSLSILKERLAIYNKKNGKPALFEINNQKNQSGAEIVFAVPYKHL</sequence>
<evidence type="ECO:0000256" key="2">
    <source>
        <dbReference type="SAM" id="Phobius"/>
    </source>
</evidence>
<evidence type="ECO:0000313" key="4">
    <source>
        <dbReference type="EMBL" id="QII45772.1"/>
    </source>
</evidence>
<evidence type="ECO:0000313" key="5">
    <source>
        <dbReference type="Proteomes" id="UP000502928"/>
    </source>
</evidence>
<keyword evidence="5" id="KW-1185">Reference proteome</keyword>
<dbReference type="PANTHER" id="PTHR34220:SF7">
    <property type="entry name" value="SENSOR HISTIDINE KINASE YPDA"/>
    <property type="match status" value="1"/>
</dbReference>
<dbReference type="PANTHER" id="PTHR34220">
    <property type="entry name" value="SENSOR HISTIDINE KINASE YPDA"/>
    <property type="match status" value="1"/>
</dbReference>
<dbReference type="InterPro" id="IPR010559">
    <property type="entry name" value="Sig_transdc_His_kin_internal"/>
</dbReference>
<dbReference type="RefSeq" id="WP_166249160.1">
    <property type="nucleotide sequence ID" value="NZ_CP049616.1"/>
</dbReference>
<keyword evidence="1" id="KW-0175">Coiled coil</keyword>
<dbReference type="SUPFAM" id="SSF55874">
    <property type="entry name" value="ATPase domain of HSP90 chaperone/DNA topoisomerase II/histidine kinase"/>
    <property type="match status" value="1"/>
</dbReference>
<feature type="domain" description="Signal transduction histidine kinase internal region" evidence="3">
    <location>
        <begin position="424"/>
        <end position="495"/>
    </location>
</feature>
<keyword evidence="2" id="KW-1133">Transmembrane helix</keyword>
<dbReference type="InterPro" id="IPR036890">
    <property type="entry name" value="HATPase_C_sf"/>
</dbReference>
<organism evidence="4 5">
    <name type="scientific">Flagellimonas oceani</name>
    <dbReference type="NCBI Taxonomy" id="2698672"/>
    <lineage>
        <taxon>Bacteria</taxon>
        <taxon>Pseudomonadati</taxon>
        <taxon>Bacteroidota</taxon>
        <taxon>Flavobacteriia</taxon>
        <taxon>Flavobacteriales</taxon>
        <taxon>Flavobacteriaceae</taxon>
        <taxon>Flagellimonas</taxon>
    </lineage>
</organism>